<dbReference type="Proteomes" id="UP001412067">
    <property type="component" value="Unassembled WGS sequence"/>
</dbReference>
<gene>
    <name evidence="6" type="ORF">KSP40_PGU012042</name>
</gene>
<keyword evidence="3" id="KW-0698">rRNA processing</keyword>
<evidence type="ECO:0000256" key="5">
    <source>
        <dbReference type="SAM" id="MobiDB-lite"/>
    </source>
</evidence>
<feature type="compositionally biased region" description="Basic and acidic residues" evidence="5">
    <location>
        <begin position="411"/>
        <end position="421"/>
    </location>
</feature>
<evidence type="ECO:0000313" key="7">
    <source>
        <dbReference type="Proteomes" id="UP001412067"/>
    </source>
</evidence>
<feature type="compositionally biased region" description="Acidic residues" evidence="5">
    <location>
        <begin position="395"/>
        <end position="406"/>
    </location>
</feature>
<comment type="caution">
    <text evidence="6">The sequence shown here is derived from an EMBL/GenBank/DDBJ whole genome shotgun (WGS) entry which is preliminary data.</text>
</comment>
<organism evidence="6 7">
    <name type="scientific">Platanthera guangdongensis</name>
    <dbReference type="NCBI Taxonomy" id="2320717"/>
    <lineage>
        <taxon>Eukaryota</taxon>
        <taxon>Viridiplantae</taxon>
        <taxon>Streptophyta</taxon>
        <taxon>Embryophyta</taxon>
        <taxon>Tracheophyta</taxon>
        <taxon>Spermatophyta</taxon>
        <taxon>Magnoliopsida</taxon>
        <taxon>Liliopsida</taxon>
        <taxon>Asparagales</taxon>
        <taxon>Orchidaceae</taxon>
        <taxon>Orchidoideae</taxon>
        <taxon>Orchideae</taxon>
        <taxon>Orchidinae</taxon>
        <taxon>Platanthera</taxon>
    </lineage>
</organism>
<feature type="region of interest" description="Disordered" evidence="5">
    <location>
        <begin position="504"/>
        <end position="540"/>
    </location>
</feature>
<feature type="compositionally biased region" description="Basic residues" evidence="5">
    <location>
        <begin position="456"/>
        <end position="470"/>
    </location>
</feature>
<reference evidence="6 7" key="1">
    <citation type="journal article" date="2022" name="Nat. Plants">
        <title>Genomes of leafy and leafless Platanthera orchids illuminate the evolution of mycoheterotrophy.</title>
        <authorList>
            <person name="Li M.H."/>
            <person name="Liu K.W."/>
            <person name="Li Z."/>
            <person name="Lu H.C."/>
            <person name="Ye Q.L."/>
            <person name="Zhang D."/>
            <person name="Wang J.Y."/>
            <person name="Li Y.F."/>
            <person name="Zhong Z.M."/>
            <person name="Liu X."/>
            <person name="Yu X."/>
            <person name="Liu D.K."/>
            <person name="Tu X.D."/>
            <person name="Liu B."/>
            <person name="Hao Y."/>
            <person name="Liao X.Y."/>
            <person name="Jiang Y.T."/>
            <person name="Sun W.H."/>
            <person name="Chen J."/>
            <person name="Chen Y.Q."/>
            <person name="Ai Y."/>
            <person name="Zhai J.W."/>
            <person name="Wu S.S."/>
            <person name="Zhou Z."/>
            <person name="Hsiao Y.Y."/>
            <person name="Wu W.L."/>
            <person name="Chen Y.Y."/>
            <person name="Lin Y.F."/>
            <person name="Hsu J.L."/>
            <person name="Li C.Y."/>
            <person name="Wang Z.W."/>
            <person name="Zhao X."/>
            <person name="Zhong W.Y."/>
            <person name="Ma X.K."/>
            <person name="Ma L."/>
            <person name="Huang J."/>
            <person name="Chen G.Z."/>
            <person name="Huang M.Z."/>
            <person name="Huang L."/>
            <person name="Peng D.H."/>
            <person name="Luo Y.B."/>
            <person name="Zou S.Q."/>
            <person name="Chen S.P."/>
            <person name="Lan S."/>
            <person name="Tsai W.C."/>
            <person name="Van de Peer Y."/>
            <person name="Liu Z.J."/>
        </authorList>
    </citation>
    <scope>NUCLEOTIDE SEQUENCE [LARGE SCALE GENOMIC DNA]</scope>
    <source>
        <strain evidence="6">Lor288</strain>
    </source>
</reference>
<name>A0ABR2LXX9_9ASPA</name>
<evidence type="ECO:0000256" key="2">
    <source>
        <dbReference type="ARBA" id="ARBA00006374"/>
    </source>
</evidence>
<comment type="similarity">
    <text evidence="2">Belongs to the RRP1 family.</text>
</comment>
<evidence type="ECO:0000256" key="1">
    <source>
        <dbReference type="ARBA" id="ARBA00004123"/>
    </source>
</evidence>
<proteinExistence type="inferred from homology"/>
<sequence length="577" mass="64374">MDLLEISGGSIAKRLASCKQSSRNRTVRLLCSWLPNQNDGPSAAGVLDPELIKIWKGLFFCVWHSDKPPIQLELINRLASLLSSLTPTLAGRYLEAFLITIRREWSGIDFLRLDKFYLLIRKFLRHVFIFLNNNSWNLDLTDRIVGILFNGSLLSVDKFHAAGINYHISEIFLDEISEFLPLAKETLDLMLKPFVSVMQTTTDKILVNKIKVNIFDRLAVNGLDLLKGADAGSEVEKFGKIALAMGFSKRFFDCAAATETLQTNRKVLFDLHHRYLKLYKQLEKLGLDISLENLNNGILVRESALDMEATNAINTSSCSDFNVESCNDQKKKKRKKTKKKKMMMLKKDERDLDVTDVISKTKKKKQKSSGPSTENTAIDHIKMTKSKKKKLADSSVEDNGAEEEALSDPRAIIHNENEKSLSDGSDMISFDDTSLSNLEKQFEKVASETGITAKLSKQRNRSKSAGKKKASINSEDLGGGCGAMESAENAKKVSFSMNRNLIWKPQNPMPPQSLRLPPSVTPRGSALKRGLSPGPIRATPPTVKRIMVKGSSVKARKALKIGSPAAKRLQLLQYLSV</sequence>
<dbReference type="InterPro" id="IPR010301">
    <property type="entry name" value="RRP1"/>
</dbReference>
<protein>
    <submittedName>
        <fullName evidence="6">Uncharacterized protein</fullName>
    </submittedName>
</protein>
<dbReference type="PANTHER" id="PTHR13026">
    <property type="entry name" value="NNP-1 PROTEIN NOVEL NUCLEAR PROTEIN 1 NOP52"/>
    <property type="match status" value="1"/>
</dbReference>
<comment type="subcellular location">
    <subcellularLocation>
        <location evidence="1">Nucleus</location>
    </subcellularLocation>
</comment>
<dbReference type="PANTHER" id="PTHR13026:SF0">
    <property type="entry name" value="RIBOSOMAL RNA PROCESSING 1B"/>
    <property type="match status" value="1"/>
</dbReference>
<keyword evidence="7" id="KW-1185">Reference proteome</keyword>
<evidence type="ECO:0000256" key="4">
    <source>
        <dbReference type="ARBA" id="ARBA00023242"/>
    </source>
</evidence>
<feature type="region of interest" description="Disordered" evidence="5">
    <location>
        <begin position="453"/>
        <end position="475"/>
    </location>
</feature>
<evidence type="ECO:0000313" key="6">
    <source>
        <dbReference type="EMBL" id="KAK8953701.1"/>
    </source>
</evidence>
<feature type="compositionally biased region" description="Basic residues" evidence="5">
    <location>
        <begin position="330"/>
        <end position="344"/>
    </location>
</feature>
<feature type="region of interest" description="Disordered" evidence="5">
    <location>
        <begin position="326"/>
        <end position="426"/>
    </location>
</feature>
<dbReference type="Pfam" id="PF05997">
    <property type="entry name" value="Nop52"/>
    <property type="match status" value="1"/>
</dbReference>
<dbReference type="EMBL" id="JBBWWR010000014">
    <property type="protein sequence ID" value="KAK8953701.1"/>
    <property type="molecule type" value="Genomic_DNA"/>
</dbReference>
<keyword evidence="4" id="KW-0539">Nucleus</keyword>
<evidence type="ECO:0000256" key="3">
    <source>
        <dbReference type="ARBA" id="ARBA00022552"/>
    </source>
</evidence>
<accession>A0ABR2LXX9</accession>